<gene>
    <name evidence="1" type="ORF">DB32_008730</name>
</gene>
<reference evidence="1 2" key="1">
    <citation type="submission" date="2015-03" db="EMBL/GenBank/DDBJ databases">
        <title>Genome assembly of Sandaracinus amylolyticus DSM 53668.</title>
        <authorList>
            <person name="Sharma G."/>
            <person name="Subramanian S."/>
        </authorList>
    </citation>
    <scope>NUCLEOTIDE SEQUENCE [LARGE SCALE GENOMIC DNA]</scope>
    <source>
        <strain evidence="1 2">DSM 53668</strain>
    </source>
</reference>
<evidence type="ECO:0008006" key="3">
    <source>
        <dbReference type="Google" id="ProtNLM"/>
    </source>
</evidence>
<accession>A0A0F6WAH2</accession>
<protein>
    <recommendedName>
        <fullName evidence="3">OmpA-like domain-containing protein</fullName>
    </recommendedName>
</protein>
<keyword evidence="2" id="KW-1185">Reference proteome</keyword>
<dbReference type="InterPro" id="IPR036737">
    <property type="entry name" value="OmpA-like_sf"/>
</dbReference>
<dbReference type="AlphaFoldDB" id="A0A0F6WAH2"/>
<dbReference type="Gene3D" id="3.30.1330.60">
    <property type="entry name" value="OmpA-like domain"/>
    <property type="match status" value="1"/>
</dbReference>
<dbReference type="OrthoDB" id="5501325at2"/>
<proteinExistence type="predicted"/>
<sequence>MTNTMRWSFAGVLALILLLTPVLLATSWQGSASARLEETEAAEAGREMPAVATASEADEAYCTPELRQILRRVLTSCGLIGGSGRGCQPVEARSVATMRGDDFNALFLPMQERGGILQFERAEATLDASDTALIDRVFADRRGASYFFVVARASPEGSVERNRELSRERAEAVMSHLRTTFNDPELDRQVGLLWLGEEYAQLQANFCEWQRSGGEECRPEDLNRSAFVAWIDCVL</sequence>
<dbReference type="EMBL" id="CP011125">
    <property type="protein sequence ID" value="AKF11581.1"/>
    <property type="molecule type" value="Genomic_DNA"/>
</dbReference>
<evidence type="ECO:0000313" key="2">
    <source>
        <dbReference type="Proteomes" id="UP000034883"/>
    </source>
</evidence>
<dbReference type="SUPFAM" id="SSF103088">
    <property type="entry name" value="OmpA-like"/>
    <property type="match status" value="1"/>
</dbReference>
<evidence type="ECO:0000313" key="1">
    <source>
        <dbReference type="EMBL" id="AKF11581.1"/>
    </source>
</evidence>
<dbReference type="KEGG" id="samy:DB32_008730"/>
<dbReference type="RefSeq" id="WP_053238433.1">
    <property type="nucleotide sequence ID" value="NZ_CP011125.1"/>
</dbReference>
<name>A0A0F6WAH2_9BACT</name>
<organism evidence="1 2">
    <name type="scientific">Sandaracinus amylolyticus</name>
    <dbReference type="NCBI Taxonomy" id="927083"/>
    <lineage>
        <taxon>Bacteria</taxon>
        <taxon>Pseudomonadati</taxon>
        <taxon>Myxococcota</taxon>
        <taxon>Polyangia</taxon>
        <taxon>Polyangiales</taxon>
        <taxon>Sandaracinaceae</taxon>
        <taxon>Sandaracinus</taxon>
    </lineage>
</organism>
<dbReference type="STRING" id="927083.DB32_008730"/>
<dbReference type="Proteomes" id="UP000034883">
    <property type="component" value="Chromosome"/>
</dbReference>